<proteinExistence type="predicted"/>
<dbReference type="InterPro" id="IPR026272">
    <property type="entry name" value="SdpI"/>
</dbReference>
<feature type="transmembrane region" description="Helical" evidence="1">
    <location>
        <begin position="49"/>
        <end position="68"/>
    </location>
</feature>
<gene>
    <name evidence="3" type="ORF">A8708_19140</name>
</gene>
<keyword evidence="4" id="KW-1185">Reference proteome</keyword>
<keyword evidence="1" id="KW-0472">Membrane</keyword>
<feature type="transmembrane region" description="Helical" evidence="1">
    <location>
        <begin position="89"/>
        <end position="109"/>
    </location>
</feature>
<keyword evidence="1" id="KW-0812">Transmembrane</keyword>
<sequence length="212" mass="23596">MKKWKEILLLVISLSPAIGGFILYSRLPDTMASHFGVNNEVNGTMSKEMSLLMLVLLGLLPLFMRAMRAIDPKKANFEKFPAAFEVTRFGVTILLAVVGWAIIFFNLGYSLDFKKITMILLGVLFAVMGNFLTQVKPNYTFGIRTPWTLANEEIWRKTHRLGGPLMMVGGIVAFIAAFLASSVAIGIFIAAILISSFIPIIYSYVMFSRLSK</sequence>
<feature type="domain" description="DUF1648" evidence="2">
    <location>
        <begin position="12"/>
        <end position="58"/>
    </location>
</feature>
<evidence type="ECO:0000259" key="2">
    <source>
        <dbReference type="Pfam" id="PF07853"/>
    </source>
</evidence>
<keyword evidence="1" id="KW-1133">Transmembrane helix</keyword>
<dbReference type="Proteomes" id="UP000078454">
    <property type="component" value="Unassembled WGS sequence"/>
</dbReference>
<feature type="transmembrane region" description="Helical" evidence="1">
    <location>
        <begin position="115"/>
        <end position="133"/>
    </location>
</feature>
<dbReference type="GO" id="GO:0009636">
    <property type="term" value="P:response to toxic substance"/>
    <property type="evidence" value="ECO:0007669"/>
    <property type="project" value="TreeGrafter"/>
</dbReference>
<evidence type="ECO:0000313" key="3">
    <source>
        <dbReference type="EMBL" id="OAS20659.1"/>
    </source>
</evidence>
<dbReference type="STRING" id="1850517.A8708_19140"/>
<organism evidence="3 4">
    <name type="scientific">Paenibacillus oryzisoli</name>
    <dbReference type="NCBI Taxonomy" id="1850517"/>
    <lineage>
        <taxon>Bacteria</taxon>
        <taxon>Bacillati</taxon>
        <taxon>Bacillota</taxon>
        <taxon>Bacilli</taxon>
        <taxon>Bacillales</taxon>
        <taxon>Paenibacillaceae</taxon>
        <taxon>Paenibacillus</taxon>
    </lineage>
</organism>
<name>A0A198AGN6_9BACL</name>
<feature type="transmembrane region" description="Helical" evidence="1">
    <location>
        <begin position="7"/>
        <end position="27"/>
    </location>
</feature>
<dbReference type="AlphaFoldDB" id="A0A198AGN6"/>
<comment type="caution">
    <text evidence="3">The sequence shown here is derived from an EMBL/GenBank/DDBJ whole genome shotgun (WGS) entry which is preliminary data.</text>
</comment>
<evidence type="ECO:0000256" key="1">
    <source>
        <dbReference type="SAM" id="Phobius"/>
    </source>
</evidence>
<dbReference type="Pfam" id="PF13630">
    <property type="entry name" value="SdpI"/>
    <property type="match status" value="1"/>
</dbReference>
<reference evidence="3 4" key="1">
    <citation type="submission" date="2016-05" db="EMBL/GenBank/DDBJ databases">
        <title>Paenibacillus sp. 1ZS3-15 nov., isolated from the rhizosphere soil.</title>
        <authorList>
            <person name="Zhang X.X."/>
            <person name="Zhang J."/>
        </authorList>
    </citation>
    <scope>NUCLEOTIDE SEQUENCE [LARGE SCALE GENOMIC DNA]</scope>
    <source>
        <strain evidence="3 4">1ZS3-15</strain>
    </source>
</reference>
<dbReference type="EMBL" id="LYPB01000050">
    <property type="protein sequence ID" value="OAS20659.1"/>
    <property type="molecule type" value="Genomic_DNA"/>
</dbReference>
<dbReference type="OrthoDB" id="9808690at2"/>
<dbReference type="InterPro" id="IPR012867">
    <property type="entry name" value="DUF1648"/>
</dbReference>
<dbReference type="InterPro" id="IPR025962">
    <property type="entry name" value="SdpI/YhfL"/>
</dbReference>
<feature type="transmembrane region" description="Helical" evidence="1">
    <location>
        <begin position="185"/>
        <end position="207"/>
    </location>
</feature>
<dbReference type="PANTHER" id="PTHR37810">
    <property type="entry name" value="IMMUNITY PROTEIN SDPI"/>
    <property type="match status" value="1"/>
</dbReference>
<dbReference type="PIRSF" id="PIRSF038959">
    <property type="entry name" value="SdpI"/>
    <property type="match status" value="1"/>
</dbReference>
<dbReference type="Pfam" id="PF07853">
    <property type="entry name" value="DUF1648"/>
    <property type="match status" value="1"/>
</dbReference>
<evidence type="ECO:0000313" key="4">
    <source>
        <dbReference type="Proteomes" id="UP000078454"/>
    </source>
</evidence>
<feature type="transmembrane region" description="Helical" evidence="1">
    <location>
        <begin position="161"/>
        <end position="179"/>
    </location>
</feature>
<dbReference type="RefSeq" id="WP_068663283.1">
    <property type="nucleotide sequence ID" value="NZ_LYPB01000050.1"/>
</dbReference>
<accession>A0A198AGN6</accession>
<protein>
    <recommendedName>
        <fullName evidence="2">DUF1648 domain-containing protein</fullName>
    </recommendedName>
</protein>
<dbReference type="PANTHER" id="PTHR37810:SF5">
    <property type="entry name" value="IMMUNITY PROTEIN SDPI"/>
    <property type="match status" value="1"/>
</dbReference>